<feature type="region of interest" description="Disordered" evidence="1">
    <location>
        <begin position="1"/>
        <end position="100"/>
    </location>
</feature>
<evidence type="ECO:0000313" key="2">
    <source>
        <dbReference type="EMBL" id="KAE8383868.1"/>
    </source>
</evidence>
<proteinExistence type="predicted"/>
<reference evidence="2 3" key="1">
    <citation type="submission" date="2019-04" db="EMBL/GenBank/DDBJ databases">
        <title>Friends and foes A comparative genomics studyof 23 Aspergillus species from section Flavi.</title>
        <authorList>
            <consortium name="DOE Joint Genome Institute"/>
            <person name="Kjaerbolling I."/>
            <person name="Vesth T."/>
            <person name="Frisvad J.C."/>
            <person name="Nybo J.L."/>
            <person name="Theobald S."/>
            <person name="Kildgaard S."/>
            <person name="Isbrandt T."/>
            <person name="Kuo A."/>
            <person name="Sato A."/>
            <person name="Lyhne E.K."/>
            <person name="Kogle M.E."/>
            <person name="Wiebenga A."/>
            <person name="Kun R.S."/>
            <person name="Lubbers R.J."/>
            <person name="Makela M.R."/>
            <person name="Barry K."/>
            <person name="Chovatia M."/>
            <person name="Clum A."/>
            <person name="Daum C."/>
            <person name="Haridas S."/>
            <person name="He G."/>
            <person name="LaButti K."/>
            <person name="Lipzen A."/>
            <person name="Mondo S."/>
            <person name="Riley R."/>
            <person name="Salamov A."/>
            <person name="Simmons B.A."/>
            <person name="Magnuson J.K."/>
            <person name="Henrissat B."/>
            <person name="Mortensen U.H."/>
            <person name="Larsen T.O."/>
            <person name="Devries R.P."/>
            <person name="Grigoriev I.V."/>
            <person name="Machida M."/>
            <person name="Baker S.E."/>
            <person name="Andersen M.R."/>
        </authorList>
    </citation>
    <scope>NUCLEOTIDE SEQUENCE [LARGE SCALE GENOMIC DNA]</scope>
    <source>
        <strain evidence="2 3">IBT 29228</strain>
    </source>
</reference>
<organism evidence="2 3">
    <name type="scientific">Aspergillus bertholletiae</name>
    <dbReference type="NCBI Taxonomy" id="1226010"/>
    <lineage>
        <taxon>Eukaryota</taxon>
        <taxon>Fungi</taxon>
        <taxon>Dikarya</taxon>
        <taxon>Ascomycota</taxon>
        <taxon>Pezizomycotina</taxon>
        <taxon>Eurotiomycetes</taxon>
        <taxon>Eurotiomycetidae</taxon>
        <taxon>Eurotiales</taxon>
        <taxon>Aspergillaceae</taxon>
        <taxon>Aspergillus</taxon>
        <taxon>Aspergillus subgen. Circumdati</taxon>
    </lineage>
</organism>
<gene>
    <name evidence="2" type="ORF">BDV26DRAFT_250925</name>
</gene>
<feature type="compositionally biased region" description="Low complexity" evidence="1">
    <location>
        <begin position="52"/>
        <end position="77"/>
    </location>
</feature>
<feature type="non-terminal residue" evidence="2">
    <location>
        <position position="100"/>
    </location>
</feature>
<dbReference type="EMBL" id="ML736153">
    <property type="protein sequence ID" value="KAE8383868.1"/>
    <property type="molecule type" value="Genomic_DNA"/>
</dbReference>
<keyword evidence="3" id="KW-1185">Reference proteome</keyword>
<dbReference type="AlphaFoldDB" id="A0A5N7BQH6"/>
<evidence type="ECO:0000313" key="3">
    <source>
        <dbReference type="Proteomes" id="UP000326198"/>
    </source>
</evidence>
<accession>A0A5N7BQH6</accession>
<evidence type="ECO:0000256" key="1">
    <source>
        <dbReference type="SAM" id="MobiDB-lite"/>
    </source>
</evidence>
<name>A0A5N7BQH6_9EURO</name>
<sequence>MVAPNPRSGDLPNASRWAPLSGIPPPPSPPSPTPIYRGGPRALDRPINLDQTSNSGSSRAPSRASSRSSRSTRSAYSTRKRQRTGLALNPHSLRELYQPS</sequence>
<dbReference type="Proteomes" id="UP000326198">
    <property type="component" value="Unassembled WGS sequence"/>
</dbReference>
<feature type="compositionally biased region" description="Pro residues" evidence="1">
    <location>
        <begin position="22"/>
        <end position="33"/>
    </location>
</feature>
<protein>
    <submittedName>
        <fullName evidence="2">Uncharacterized protein</fullName>
    </submittedName>
</protein>